<dbReference type="AlphaFoldDB" id="A0A8S0ZJV0"/>
<sequence>QVRVGTSSAGVVAGSGAVAAATFSHAVSAQHHPGAGLAHHPVTVNY</sequence>
<comment type="caution">
    <text evidence="1">The sequence shown here is derived from an EMBL/GenBank/DDBJ whole genome shotgun (WGS) entry which is preliminary data.</text>
</comment>
<dbReference type="Proteomes" id="UP000494106">
    <property type="component" value="Unassembled WGS sequence"/>
</dbReference>
<evidence type="ECO:0000313" key="3">
    <source>
        <dbReference type="Proteomes" id="UP000494106"/>
    </source>
</evidence>
<dbReference type="EMBL" id="CADEBC010000459">
    <property type="protein sequence ID" value="CAB3231602.1"/>
    <property type="molecule type" value="Genomic_DNA"/>
</dbReference>
<organism evidence="1 3">
    <name type="scientific">Arctia plantaginis</name>
    <name type="common">Wood tiger moth</name>
    <name type="synonym">Phalaena plantaginis</name>
    <dbReference type="NCBI Taxonomy" id="874455"/>
    <lineage>
        <taxon>Eukaryota</taxon>
        <taxon>Metazoa</taxon>
        <taxon>Ecdysozoa</taxon>
        <taxon>Arthropoda</taxon>
        <taxon>Hexapoda</taxon>
        <taxon>Insecta</taxon>
        <taxon>Pterygota</taxon>
        <taxon>Neoptera</taxon>
        <taxon>Endopterygota</taxon>
        <taxon>Lepidoptera</taxon>
        <taxon>Glossata</taxon>
        <taxon>Ditrysia</taxon>
        <taxon>Noctuoidea</taxon>
        <taxon>Erebidae</taxon>
        <taxon>Arctiinae</taxon>
        <taxon>Arctia</taxon>
    </lineage>
</organism>
<dbReference type="EMBL" id="CADEBC010001005">
    <property type="protein sequence ID" value="CAB3262532.1"/>
    <property type="molecule type" value="Genomic_DNA"/>
</dbReference>
<accession>A0A8S0ZJV0</accession>
<proteinExistence type="predicted"/>
<evidence type="ECO:0000313" key="1">
    <source>
        <dbReference type="EMBL" id="CAB3231602.1"/>
    </source>
</evidence>
<gene>
    <name evidence="2" type="ORF">APLA_LOCUS18463</name>
    <name evidence="1" type="ORF">APLA_LOCUS4485</name>
</gene>
<feature type="non-terminal residue" evidence="1">
    <location>
        <position position="1"/>
    </location>
</feature>
<name>A0A8S0ZJV0_ARCPL</name>
<evidence type="ECO:0000313" key="2">
    <source>
        <dbReference type="EMBL" id="CAB3262532.1"/>
    </source>
</evidence>
<protein>
    <submittedName>
        <fullName evidence="1">Uncharacterized protein</fullName>
    </submittedName>
</protein>
<keyword evidence="3" id="KW-1185">Reference proteome</keyword>
<reference evidence="1 3" key="1">
    <citation type="submission" date="2020-04" db="EMBL/GenBank/DDBJ databases">
        <authorList>
            <person name="Wallbank WR R."/>
            <person name="Pardo Diaz C."/>
            <person name="Kozak K."/>
            <person name="Martin S."/>
            <person name="Jiggins C."/>
            <person name="Moest M."/>
            <person name="Warren A I."/>
            <person name="Byers J.R.P. K."/>
            <person name="Montejo-Kovacevich G."/>
            <person name="Yen C E."/>
        </authorList>
    </citation>
    <scope>NUCLEOTIDE SEQUENCE [LARGE SCALE GENOMIC DNA]</scope>
</reference>